<evidence type="ECO:0000313" key="1">
    <source>
        <dbReference type="EMBL" id="RXW13973.1"/>
    </source>
</evidence>
<reference evidence="1 2" key="1">
    <citation type="submission" date="2019-01" db="EMBL/GenBank/DDBJ databases">
        <title>Draft genome sequence of Psathyrella aberdarensis IHI B618.</title>
        <authorList>
            <person name="Buettner E."/>
            <person name="Kellner H."/>
        </authorList>
    </citation>
    <scope>NUCLEOTIDE SEQUENCE [LARGE SCALE GENOMIC DNA]</scope>
    <source>
        <strain evidence="1 2">IHI B618</strain>
    </source>
</reference>
<organism evidence="1 2">
    <name type="scientific">Candolleomyces aberdarensis</name>
    <dbReference type="NCBI Taxonomy" id="2316362"/>
    <lineage>
        <taxon>Eukaryota</taxon>
        <taxon>Fungi</taxon>
        <taxon>Dikarya</taxon>
        <taxon>Basidiomycota</taxon>
        <taxon>Agaricomycotina</taxon>
        <taxon>Agaricomycetes</taxon>
        <taxon>Agaricomycetidae</taxon>
        <taxon>Agaricales</taxon>
        <taxon>Agaricineae</taxon>
        <taxon>Psathyrellaceae</taxon>
        <taxon>Candolleomyces</taxon>
    </lineage>
</organism>
<sequence>MDLPLPEMSALMTLKLTLSTPVEMNDLVFLNTLPRLNTLFLATHGSGNKPVYPEEGKHLAVSHPKQGQSKITTLNLGGDPFFIFWATSFFRSRFLHTFVAKIWTTLDDNIRPGLLLMPHILHLVISSNPKVQQFSIEWDGDLRGDEYWDWDDERLSIPEEVFNSVNRLRDLKILSIKNIPIFTADFTSQLYYGLPRLPSLHTLCLVPRSVSREDVLSLPKIEDLAVVCLDFPSLRHLTISLEDIVETPSEVTEIMMDPEHGLKSLFIVSPFGELETSITLSQLIPLATYLDSLFPQLVDVTSYFESADKLKKGGQRTLECWENLDGLLKSYQRIRTRSVRNLLEGRAEKS</sequence>
<dbReference type="OrthoDB" id="3072913at2759"/>
<dbReference type="SUPFAM" id="SSF52047">
    <property type="entry name" value="RNI-like"/>
    <property type="match status" value="1"/>
</dbReference>
<proteinExistence type="predicted"/>
<gene>
    <name evidence="1" type="ORF">EST38_g11883</name>
</gene>
<name>A0A4Q2D3U3_9AGAR</name>
<protein>
    <submittedName>
        <fullName evidence="1">Uncharacterized protein</fullName>
    </submittedName>
</protein>
<dbReference type="AlphaFoldDB" id="A0A4Q2D3U3"/>
<accession>A0A4Q2D3U3</accession>
<comment type="caution">
    <text evidence="1">The sequence shown here is derived from an EMBL/GenBank/DDBJ whole genome shotgun (WGS) entry which is preliminary data.</text>
</comment>
<evidence type="ECO:0000313" key="2">
    <source>
        <dbReference type="Proteomes" id="UP000290288"/>
    </source>
</evidence>
<dbReference type="STRING" id="2316362.A0A4Q2D3U3"/>
<dbReference type="Proteomes" id="UP000290288">
    <property type="component" value="Unassembled WGS sequence"/>
</dbReference>
<keyword evidence="2" id="KW-1185">Reference proteome</keyword>
<dbReference type="EMBL" id="SDEE01000791">
    <property type="protein sequence ID" value="RXW13973.1"/>
    <property type="molecule type" value="Genomic_DNA"/>
</dbReference>